<evidence type="ECO:0000313" key="3">
    <source>
        <dbReference type="Proteomes" id="UP000035540"/>
    </source>
</evidence>
<dbReference type="SMART" id="SM00450">
    <property type="entry name" value="RHOD"/>
    <property type="match status" value="1"/>
</dbReference>
<protein>
    <submittedName>
        <fullName evidence="2">Rhodanese-related sulfurtransferase</fullName>
    </submittedName>
</protein>
<gene>
    <name evidence="2" type="ORF">CTEST_11745</name>
</gene>
<organism evidence="2 3">
    <name type="scientific">Corynebacterium testudinoris</name>
    <dbReference type="NCBI Taxonomy" id="136857"/>
    <lineage>
        <taxon>Bacteria</taxon>
        <taxon>Bacillati</taxon>
        <taxon>Actinomycetota</taxon>
        <taxon>Actinomycetes</taxon>
        <taxon>Mycobacteriales</taxon>
        <taxon>Corynebacteriaceae</taxon>
        <taxon>Corynebacterium</taxon>
    </lineage>
</organism>
<dbReference type="Gene3D" id="3.40.250.10">
    <property type="entry name" value="Rhodanese-like domain"/>
    <property type="match status" value="1"/>
</dbReference>
<evidence type="ECO:0000259" key="1">
    <source>
        <dbReference type="PROSITE" id="PS50206"/>
    </source>
</evidence>
<dbReference type="InterPro" id="IPR050229">
    <property type="entry name" value="GlpE_sulfurtransferase"/>
</dbReference>
<dbReference type="Pfam" id="PF00581">
    <property type="entry name" value="Rhodanese"/>
    <property type="match status" value="1"/>
</dbReference>
<name>A0A0G3H8N9_9CORY</name>
<dbReference type="RefSeq" id="WP_047253864.1">
    <property type="nucleotide sequence ID" value="NZ_CP011545.1"/>
</dbReference>
<dbReference type="KEGG" id="cted:CTEST_11745"/>
<dbReference type="InterPro" id="IPR001763">
    <property type="entry name" value="Rhodanese-like_dom"/>
</dbReference>
<dbReference type="PATRIC" id="fig|136857.5.peg.2319"/>
<dbReference type="PANTHER" id="PTHR43031:SF17">
    <property type="entry name" value="SULFURTRANSFERASE YTWF-RELATED"/>
    <property type="match status" value="1"/>
</dbReference>
<accession>A0A0G3H8N9</accession>
<dbReference type="Proteomes" id="UP000035540">
    <property type="component" value="Chromosome"/>
</dbReference>
<reference evidence="3" key="2">
    <citation type="submission" date="2015-05" db="EMBL/GenBank/DDBJ databases">
        <title>Complete genome sequence of Corynebacterium testudinoris DSM 44614, recovered from necrotic lesions in the mouth of a tortoise.</title>
        <authorList>
            <person name="Ruckert C."/>
            <person name="Albersmeier A."/>
            <person name="Winkler A."/>
            <person name="Tauch A."/>
        </authorList>
    </citation>
    <scope>NUCLEOTIDE SEQUENCE [LARGE SCALE GENOMIC DNA]</scope>
    <source>
        <strain evidence="3">DSM 44614</strain>
    </source>
</reference>
<sequence>MKNVSVHEVPTGVQLIDVREVDEFSVDHAAGATNIPLSEFTSRVSEIDVDRDIYVICKSGGRSVQAAEYLELARGLEPINVIGGTDAWRDAGLPME</sequence>
<keyword evidence="2" id="KW-0808">Transferase</keyword>
<dbReference type="EMBL" id="CP011545">
    <property type="protein sequence ID" value="AKK09756.1"/>
    <property type="molecule type" value="Genomic_DNA"/>
</dbReference>
<reference evidence="2 3" key="1">
    <citation type="journal article" date="2015" name="Genome Announc.">
        <title>Complete Genome Sequence of the Type Strain Corynebacterium testudinoris DSM 44614, Recovered from Necrotic Lesions in the Mouth of a Tortoise.</title>
        <authorList>
            <person name="Ruckert C."/>
            <person name="Kriete M."/>
            <person name="Jaenicke S."/>
            <person name="Winkler A."/>
            <person name="Tauch A."/>
        </authorList>
    </citation>
    <scope>NUCLEOTIDE SEQUENCE [LARGE SCALE GENOMIC DNA]</scope>
    <source>
        <strain evidence="2 3">DSM 44614</strain>
    </source>
</reference>
<dbReference type="PROSITE" id="PS50206">
    <property type="entry name" value="RHODANESE_3"/>
    <property type="match status" value="1"/>
</dbReference>
<dbReference type="AlphaFoldDB" id="A0A0G3H8N9"/>
<dbReference type="GO" id="GO:0016740">
    <property type="term" value="F:transferase activity"/>
    <property type="evidence" value="ECO:0007669"/>
    <property type="project" value="UniProtKB-KW"/>
</dbReference>
<keyword evidence="3" id="KW-1185">Reference proteome</keyword>
<feature type="domain" description="Rhodanese" evidence="1">
    <location>
        <begin position="12"/>
        <end position="96"/>
    </location>
</feature>
<evidence type="ECO:0000313" key="2">
    <source>
        <dbReference type="EMBL" id="AKK09756.1"/>
    </source>
</evidence>
<dbReference type="PANTHER" id="PTHR43031">
    <property type="entry name" value="FAD-DEPENDENT OXIDOREDUCTASE"/>
    <property type="match status" value="1"/>
</dbReference>
<dbReference type="STRING" id="136857.CTEST_11745"/>
<dbReference type="CDD" id="cd00158">
    <property type="entry name" value="RHOD"/>
    <property type="match status" value="1"/>
</dbReference>
<proteinExistence type="predicted"/>
<dbReference type="SUPFAM" id="SSF52821">
    <property type="entry name" value="Rhodanese/Cell cycle control phosphatase"/>
    <property type="match status" value="1"/>
</dbReference>
<dbReference type="OrthoDB" id="9800872at2"/>
<dbReference type="InterPro" id="IPR036873">
    <property type="entry name" value="Rhodanese-like_dom_sf"/>
</dbReference>